<evidence type="ECO:0000313" key="6">
    <source>
        <dbReference type="EMBL" id="AZV79512.1"/>
    </source>
</evidence>
<dbReference type="PANTHER" id="PTHR47506">
    <property type="entry name" value="TRANSCRIPTIONAL REGULATORY PROTEIN"/>
    <property type="match status" value="1"/>
</dbReference>
<accession>A0A3T0N6C3</accession>
<dbReference type="RefSeq" id="WP_127750099.1">
    <property type="nucleotide sequence ID" value="NZ_CP033219.1"/>
</dbReference>
<feature type="domain" description="HTH tetR-type" evidence="5">
    <location>
        <begin position="8"/>
        <end position="68"/>
    </location>
</feature>
<reference evidence="6 7" key="1">
    <citation type="submission" date="2018-10" db="EMBL/GenBank/DDBJ databases">
        <title>Parasedimentitalea marina sp. nov., a psychrophilic bacterium isolated from deep seawater of the New Britain Trench.</title>
        <authorList>
            <person name="Cao J."/>
        </authorList>
    </citation>
    <scope>NUCLEOTIDE SEQUENCE [LARGE SCALE GENOMIC DNA]</scope>
    <source>
        <strain evidence="6 7">W43</strain>
    </source>
</reference>
<dbReference type="Proteomes" id="UP000283063">
    <property type="component" value="Chromosome"/>
</dbReference>
<dbReference type="InterPro" id="IPR001647">
    <property type="entry name" value="HTH_TetR"/>
</dbReference>
<dbReference type="SUPFAM" id="SSF48498">
    <property type="entry name" value="Tetracyclin repressor-like, C-terminal domain"/>
    <property type="match status" value="1"/>
</dbReference>
<keyword evidence="7" id="KW-1185">Reference proteome</keyword>
<keyword evidence="2 4" id="KW-0238">DNA-binding</keyword>
<dbReference type="InterPro" id="IPR009057">
    <property type="entry name" value="Homeodomain-like_sf"/>
</dbReference>
<dbReference type="KEGG" id="sedi:EBB79_17640"/>
<evidence type="ECO:0000256" key="2">
    <source>
        <dbReference type="ARBA" id="ARBA00023125"/>
    </source>
</evidence>
<feature type="DNA-binding region" description="H-T-H motif" evidence="4">
    <location>
        <begin position="31"/>
        <end position="50"/>
    </location>
</feature>
<evidence type="ECO:0000256" key="4">
    <source>
        <dbReference type="PROSITE-ProRule" id="PRU00335"/>
    </source>
</evidence>
<dbReference type="AlphaFoldDB" id="A0A3T0N6C3"/>
<evidence type="ECO:0000313" key="7">
    <source>
        <dbReference type="Proteomes" id="UP000283063"/>
    </source>
</evidence>
<keyword evidence="3" id="KW-0804">Transcription</keyword>
<sequence length="195" mass="21619">MARPRRSEATRETLLALGVKLFASQGYHGTGLKQILDEAGVPKGSFYNYFSSKENFCAETVSYYSEFLQHRIVQAEGDTPVAKLLDIHRGLLTLLQQQDTPSGCLLGSLASETGAAQGQLQTAICEGFTAWIARYVTLFEQAQAQGLLRDDLSAVDLTHIYINQWHGAIEQYLLDRDGARVMTSMEQVLTILMRA</sequence>
<gene>
    <name evidence="6" type="ORF">EBB79_17640</name>
</gene>
<name>A0A3T0N6C3_9RHOB</name>
<organism evidence="6 7">
    <name type="scientific">Parasedimentitalea marina</name>
    <dbReference type="NCBI Taxonomy" id="2483033"/>
    <lineage>
        <taxon>Bacteria</taxon>
        <taxon>Pseudomonadati</taxon>
        <taxon>Pseudomonadota</taxon>
        <taxon>Alphaproteobacteria</taxon>
        <taxon>Rhodobacterales</taxon>
        <taxon>Paracoccaceae</taxon>
        <taxon>Parasedimentitalea</taxon>
    </lineage>
</organism>
<keyword evidence="1" id="KW-0805">Transcription regulation</keyword>
<dbReference type="EMBL" id="CP033219">
    <property type="protein sequence ID" value="AZV79512.1"/>
    <property type="molecule type" value="Genomic_DNA"/>
</dbReference>
<dbReference type="OrthoDB" id="9811084at2"/>
<dbReference type="InterPro" id="IPR036271">
    <property type="entry name" value="Tet_transcr_reg_TetR-rel_C_sf"/>
</dbReference>
<evidence type="ECO:0000256" key="1">
    <source>
        <dbReference type="ARBA" id="ARBA00023015"/>
    </source>
</evidence>
<evidence type="ECO:0000259" key="5">
    <source>
        <dbReference type="PROSITE" id="PS50977"/>
    </source>
</evidence>
<protein>
    <submittedName>
        <fullName evidence="6">TetR/AcrR family transcriptional regulator</fullName>
    </submittedName>
</protein>
<dbReference type="GO" id="GO:0003677">
    <property type="term" value="F:DNA binding"/>
    <property type="evidence" value="ECO:0007669"/>
    <property type="project" value="UniProtKB-UniRule"/>
</dbReference>
<dbReference type="PROSITE" id="PS50977">
    <property type="entry name" value="HTH_TETR_2"/>
    <property type="match status" value="1"/>
</dbReference>
<dbReference type="Pfam" id="PF16925">
    <property type="entry name" value="TetR_C_13"/>
    <property type="match status" value="1"/>
</dbReference>
<dbReference type="InterPro" id="IPR011075">
    <property type="entry name" value="TetR_C"/>
</dbReference>
<dbReference type="Pfam" id="PF00440">
    <property type="entry name" value="TetR_N"/>
    <property type="match status" value="1"/>
</dbReference>
<proteinExistence type="predicted"/>
<dbReference type="PANTHER" id="PTHR47506:SF6">
    <property type="entry name" value="HTH-TYPE TRANSCRIPTIONAL REPRESSOR NEMR"/>
    <property type="match status" value="1"/>
</dbReference>
<dbReference type="Gene3D" id="1.10.357.10">
    <property type="entry name" value="Tetracycline Repressor, domain 2"/>
    <property type="match status" value="1"/>
</dbReference>
<evidence type="ECO:0000256" key="3">
    <source>
        <dbReference type="ARBA" id="ARBA00023163"/>
    </source>
</evidence>
<dbReference type="SUPFAM" id="SSF46689">
    <property type="entry name" value="Homeodomain-like"/>
    <property type="match status" value="1"/>
</dbReference>
<dbReference type="PRINTS" id="PR00455">
    <property type="entry name" value="HTHTETR"/>
</dbReference>